<feature type="region of interest" description="Disordered" evidence="5">
    <location>
        <begin position="291"/>
        <end position="331"/>
    </location>
</feature>
<reference evidence="7 8" key="1">
    <citation type="submission" date="2017-05" db="EMBL/GenBank/DDBJ databases">
        <title>Complete and WGS of Bordetella genogroups.</title>
        <authorList>
            <person name="Spilker T."/>
            <person name="LiPuma J."/>
        </authorList>
    </citation>
    <scope>NUCLEOTIDE SEQUENCE [LARGE SCALE GENOMIC DNA]</scope>
    <source>
        <strain evidence="7 8">AU19157</strain>
    </source>
</reference>
<dbReference type="RefSeq" id="WP_086064875.1">
    <property type="nucleotide sequence ID" value="NZ_CP021108.1"/>
</dbReference>
<protein>
    <submittedName>
        <fullName evidence="7">LysR family transcriptional regulator</fullName>
    </submittedName>
</protein>
<comment type="similarity">
    <text evidence="1">Belongs to the LysR transcriptional regulatory family.</text>
</comment>
<dbReference type="PRINTS" id="PR00039">
    <property type="entry name" value="HTHLYSR"/>
</dbReference>
<dbReference type="Gene3D" id="3.40.190.290">
    <property type="match status" value="1"/>
</dbReference>
<evidence type="ECO:0000256" key="2">
    <source>
        <dbReference type="ARBA" id="ARBA00023015"/>
    </source>
</evidence>
<dbReference type="SUPFAM" id="SSF46785">
    <property type="entry name" value="Winged helix' DNA-binding domain"/>
    <property type="match status" value="1"/>
</dbReference>
<evidence type="ECO:0000256" key="3">
    <source>
        <dbReference type="ARBA" id="ARBA00023125"/>
    </source>
</evidence>
<name>A0A1W6YKT5_9BORD</name>
<organism evidence="7 8">
    <name type="scientific">Bordetella genomosp. 8</name>
    <dbReference type="NCBI Taxonomy" id="1416806"/>
    <lineage>
        <taxon>Bacteria</taxon>
        <taxon>Pseudomonadati</taxon>
        <taxon>Pseudomonadota</taxon>
        <taxon>Betaproteobacteria</taxon>
        <taxon>Burkholderiales</taxon>
        <taxon>Alcaligenaceae</taxon>
        <taxon>Bordetella</taxon>
    </lineage>
</organism>
<dbReference type="AlphaFoldDB" id="A0A1W6YKT5"/>
<dbReference type="InterPro" id="IPR036388">
    <property type="entry name" value="WH-like_DNA-bd_sf"/>
</dbReference>
<dbReference type="KEGG" id="bgv:CAL12_13285"/>
<evidence type="ECO:0000256" key="4">
    <source>
        <dbReference type="ARBA" id="ARBA00023163"/>
    </source>
</evidence>
<evidence type="ECO:0000256" key="5">
    <source>
        <dbReference type="SAM" id="MobiDB-lite"/>
    </source>
</evidence>
<dbReference type="PANTHER" id="PTHR30419">
    <property type="entry name" value="HTH-TYPE TRANSCRIPTIONAL REGULATOR YBHD"/>
    <property type="match status" value="1"/>
</dbReference>
<proteinExistence type="inferred from homology"/>
<dbReference type="Gene3D" id="1.10.10.10">
    <property type="entry name" value="Winged helix-like DNA-binding domain superfamily/Winged helix DNA-binding domain"/>
    <property type="match status" value="1"/>
</dbReference>
<sequence>MELRHLRYFIALAGSLNFTRAAERVHVTQSTLSHQIRQLEEEVGQRLFERIGKRVVMTPAGESFVAYAARALKEVDMGLGELKRDTASMMGEVRVGTTHTFNLEFIPDCVARFLLQSPAVRIVIEELPADAIAAQLEGGKLDFGVAYRPAASSALQFEPWFNEELVLVVGEQHPLADRRRIRMIELHREPLVLLPPGFSTRRMLDECFAAAGAEPVVIAEMNSIAAMVGLAGRMQVGTIVVAGAAALNPALRVIPLENPTPMRTPGLLFNNAVPQSRASLAFAALLRREAMSRGTRPAQRPAARKRRSIAVAAPTAPTTPTPRGRARPAAR</sequence>
<feature type="domain" description="HTH lysR-type" evidence="6">
    <location>
        <begin position="1"/>
        <end position="58"/>
    </location>
</feature>
<dbReference type="OrthoDB" id="646694at2"/>
<accession>A0A1W6YKT5</accession>
<dbReference type="STRING" id="1416806.CAL12_13285"/>
<dbReference type="InterPro" id="IPR036390">
    <property type="entry name" value="WH_DNA-bd_sf"/>
</dbReference>
<dbReference type="InterPro" id="IPR050950">
    <property type="entry name" value="HTH-type_LysR_regulators"/>
</dbReference>
<evidence type="ECO:0000313" key="8">
    <source>
        <dbReference type="Proteomes" id="UP000194151"/>
    </source>
</evidence>
<evidence type="ECO:0000256" key="1">
    <source>
        <dbReference type="ARBA" id="ARBA00009437"/>
    </source>
</evidence>
<dbReference type="FunFam" id="1.10.10.10:FF:000001">
    <property type="entry name" value="LysR family transcriptional regulator"/>
    <property type="match status" value="1"/>
</dbReference>
<feature type="compositionally biased region" description="Low complexity" evidence="5">
    <location>
        <begin position="312"/>
        <end position="323"/>
    </location>
</feature>
<keyword evidence="2" id="KW-0805">Transcription regulation</keyword>
<dbReference type="Proteomes" id="UP000194151">
    <property type="component" value="Chromosome"/>
</dbReference>
<dbReference type="InterPro" id="IPR000847">
    <property type="entry name" value="LysR_HTH_N"/>
</dbReference>
<dbReference type="Pfam" id="PF00126">
    <property type="entry name" value="HTH_1"/>
    <property type="match status" value="1"/>
</dbReference>
<gene>
    <name evidence="7" type="ORF">CAL12_13285</name>
</gene>
<dbReference type="PROSITE" id="PS50931">
    <property type="entry name" value="HTH_LYSR"/>
    <property type="match status" value="1"/>
</dbReference>
<keyword evidence="4" id="KW-0804">Transcription</keyword>
<dbReference type="Pfam" id="PF03466">
    <property type="entry name" value="LysR_substrate"/>
    <property type="match status" value="1"/>
</dbReference>
<keyword evidence="3" id="KW-0238">DNA-binding</keyword>
<evidence type="ECO:0000313" key="7">
    <source>
        <dbReference type="EMBL" id="ARP81690.1"/>
    </source>
</evidence>
<dbReference type="CDD" id="cd05466">
    <property type="entry name" value="PBP2_LTTR_substrate"/>
    <property type="match status" value="1"/>
</dbReference>
<evidence type="ECO:0000259" key="6">
    <source>
        <dbReference type="PROSITE" id="PS50931"/>
    </source>
</evidence>
<dbReference type="SUPFAM" id="SSF53850">
    <property type="entry name" value="Periplasmic binding protein-like II"/>
    <property type="match status" value="1"/>
</dbReference>
<keyword evidence="8" id="KW-1185">Reference proteome</keyword>
<dbReference type="InterPro" id="IPR005119">
    <property type="entry name" value="LysR_subst-bd"/>
</dbReference>
<dbReference type="GO" id="GO:0003677">
    <property type="term" value="F:DNA binding"/>
    <property type="evidence" value="ECO:0007669"/>
    <property type="project" value="UniProtKB-KW"/>
</dbReference>
<dbReference type="GO" id="GO:0003700">
    <property type="term" value="F:DNA-binding transcription factor activity"/>
    <property type="evidence" value="ECO:0007669"/>
    <property type="project" value="InterPro"/>
</dbReference>
<dbReference type="EMBL" id="CP021108">
    <property type="protein sequence ID" value="ARP81690.1"/>
    <property type="molecule type" value="Genomic_DNA"/>
</dbReference>
<dbReference type="GO" id="GO:0005829">
    <property type="term" value="C:cytosol"/>
    <property type="evidence" value="ECO:0007669"/>
    <property type="project" value="TreeGrafter"/>
</dbReference>